<evidence type="ECO:0000313" key="3">
    <source>
        <dbReference type="EMBL" id="MTD13403.1"/>
    </source>
</evidence>
<dbReference type="EMBL" id="WLYK01000001">
    <property type="protein sequence ID" value="MTD13403.1"/>
    <property type="molecule type" value="Genomic_DNA"/>
</dbReference>
<dbReference type="InterPro" id="IPR011989">
    <property type="entry name" value="ARM-like"/>
</dbReference>
<dbReference type="PRINTS" id="PR00040">
    <property type="entry name" value="HTHMERR"/>
</dbReference>
<dbReference type="GO" id="GO:0003677">
    <property type="term" value="F:DNA binding"/>
    <property type="evidence" value="ECO:0007669"/>
    <property type="project" value="UniProtKB-KW"/>
</dbReference>
<proteinExistence type="predicted"/>
<dbReference type="PANTHER" id="PTHR30204:SF93">
    <property type="entry name" value="HTH MERR-TYPE DOMAIN-CONTAINING PROTEIN"/>
    <property type="match status" value="1"/>
</dbReference>
<dbReference type="Pfam" id="PF13646">
    <property type="entry name" value="HEAT_2"/>
    <property type="match status" value="1"/>
</dbReference>
<protein>
    <submittedName>
        <fullName evidence="3">MerR family transcriptional regulator</fullName>
    </submittedName>
</protein>
<dbReference type="Gene3D" id="1.10.1660.10">
    <property type="match status" value="1"/>
</dbReference>
<evidence type="ECO:0000256" key="1">
    <source>
        <dbReference type="ARBA" id="ARBA00023125"/>
    </source>
</evidence>
<dbReference type="PANTHER" id="PTHR30204">
    <property type="entry name" value="REDOX-CYCLING DRUG-SENSING TRANSCRIPTIONAL ACTIVATOR SOXR"/>
    <property type="match status" value="1"/>
</dbReference>
<reference evidence="3 4" key="1">
    <citation type="submission" date="2019-11" db="EMBL/GenBank/DDBJ databases">
        <authorList>
            <person name="Jiang L.-Q."/>
        </authorList>
    </citation>
    <scope>NUCLEOTIDE SEQUENCE [LARGE SCALE GENOMIC DNA]</scope>
    <source>
        <strain evidence="3 4">YIM 132087</strain>
    </source>
</reference>
<dbReference type="InterPro" id="IPR047057">
    <property type="entry name" value="MerR_fam"/>
</dbReference>
<accession>A0A7K1FJH1</accession>
<evidence type="ECO:0000259" key="2">
    <source>
        <dbReference type="PROSITE" id="PS50937"/>
    </source>
</evidence>
<sequence length="333" mass="34698">MLIGDVARRSGVSARMLRHYESLGLLRPDGRTGAGYREYTEGDLARILHIEGLRSLGLSLREVGRAMDDPGFVPSELVESLLRRTRDRIAAETELLTRLERIRASGPAEWDDVLRTVALLRSLGSERPDDRLRAALSVSDSDAGSAGALTEAVLAEQEPNVAGALRWALARSGDGGLAALATALDADNPAVAGRAVEALAALPDGIADDPLRQALHHDEADIRRRAALALGSRGGPAVVGILVGMVLDGIDDVDAADVLAALAADPGIAGKVTTAFEHAIPAGDSTVKRRIAQALTEIPGHAADRILNGLAADDDHGVAVTAGYALRLRAGSG</sequence>
<gene>
    <name evidence="3" type="ORF">GIS00_05525</name>
</gene>
<dbReference type="SUPFAM" id="SSF48371">
    <property type="entry name" value="ARM repeat"/>
    <property type="match status" value="1"/>
</dbReference>
<dbReference type="InterPro" id="IPR000551">
    <property type="entry name" value="MerR-type_HTH_dom"/>
</dbReference>
<dbReference type="InterPro" id="IPR016024">
    <property type="entry name" value="ARM-type_fold"/>
</dbReference>
<dbReference type="AlphaFoldDB" id="A0A7K1FJH1"/>
<dbReference type="Gene3D" id="1.25.10.10">
    <property type="entry name" value="Leucine-rich Repeat Variant"/>
    <property type="match status" value="1"/>
</dbReference>
<comment type="caution">
    <text evidence="3">The sequence shown here is derived from an EMBL/GenBank/DDBJ whole genome shotgun (WGS) entry which is preliminary data.</text>
</comment>
<evidence type="ECO:0000313" key="4">
    <source>
        <dbReference type="Proteomes" id="UP000460221"/>
    </source>
</evidence>
<dbReference type="GO" id="GO:0003700">
    <property type="term" value="F:DNA-binding transcription factor activity"/>
    <property type="evidence" value="ECO:0007669"/>
    <property type="project" value="InterPro"/>
</dbReference>
<keyword evidence="4" id="KW-1185">Reference proteome</keyword>
<organism evidence="3 4">
    <name type="scientific">Nakamurella alba</name>
    <dbReference type="NCBI Taxonomy" id="2665158"/>
    <lineage>
        <taxon>Bacteria</taxon>
        <taxon>Bacillati</taxon>
        <taxon>Actinomycetota</taxon>
        <taxon>Actinomycetes</taxon>
        <taxon>Nakamurellales</taxon>
        <taxon>Nakamurellaceae</taxon>
        <taxon>Nakamurella</taxon>
    </lineage>
</organism>
<dbReference type="SUPFAM" id="SSF46955">
    <property type="entry name" value="Putative DNA-binding domain"/>
    <property type="match status" value="1"/>
</dbReference>
<name>A0A7K1FJH1_9ACTN</name>
<dbReference type="PROSITE" id="PS00552">
    <property type="entry name" value="HTH_MERR_1"/>
    <property type="match status" value="1"/>
</dbReference>
<dbReference type="InterPro" id="IPR009061">
    <property type="entry name" value="DNA-bd_dom_put_sf"/>
</dbReference>
<dbReference type="PROSITE" id="PS50937">
    <property type="entry name" value="HTH_MERR_2"/>
    <property type="match status" value="1"/>
</dbReference>
<dbReference type="Proteomes" id="UP000460221">
    <property type="component" value="Unassembled WGS sequence"/>
</dbReference>
<feature type="domain" description="HTH merR-type" evidence="2">
    <location>
        <begin position="1"/>
        <end position="69"/>
    </location>
</feature>
<keyword evidence="1" id="KW-0238">DNA-binding</keyword>
<dbReference type="RefSeq" id="WP_322097546.1">
    <property type="nucleotide sequence ID" value="NZ_WLYK01000001.1"/>
</dbReference>
<dbReference type="Pfam" id="PF13411">
    <property type="entry name" value="MerR_1"/>
    <property type="match status" value="1"/>
</dbReference>
<dbReference type="SMART" id="SM00422">
    <property type="entry name" value="HTH_MERR"/>
    <property type="match status" value="1"/>
</dbReference>